<dbReference type="RefSeq" id="WP_171783746.1">
    <property type="nucleotide sequence ID" value="NZ_BAAAML010000009.1"/>
</dbReference>
<proteinExistence type="predicted"/>
<evidence type="ECO:0000313" key="1">
    <source>
        <dbReference type="EMBL" id="NOV97554.1"/>
    </source>
</evidence>
<accession>A0ABX2A4H3</accession>
<keyword evidence="2" id="KW-1185">Reference proteome</keyword>
<dbReference type="Gene3D" id="3.90.1480.20">
    <property type="entry name" value="Glycosyl transferase family 29"/>
    <property type="match status" value="1"/>
</dbReference>
<protein>
    <recommendedName>
        <fullName evidence="3">Glycosyltransferase family 29 (Sialyltransferase)</fullName>
    </recommendedName>
</protein>
<dbReference type="EMBL" id="JABEZU010000002">
    <property type="protein sequence ID" value="NOV97554.1"/>
    <property type="molecule type" value="Genomic_DNA"/>
</dbReference>
<evidence type="ECO:0000313" key="2">
    <source>
        <dbReference type="Proteomes" id="UP000757540"/>
    </source>
</evidence>
<name>A0ABX2A4H3_9MICO</name>
<reference evidence="1 2" key="1">
    <citation type="submission" date="2020-05" db="EMBL/GenBank/DDBJ databases">
        <title>Genomic Encyclopedia of Type Strains, Phase III (KMG-III): the genomes of soil and plant-associated and newly described type strains.</title>
        <authorList>
            <person name="Whitman W."/>
        </authorList>
    </citation>
    <scope>NUCLEOTIDE SEQUENCE [LARGE SCALE GENOMIC DNA]</scope>
    <source>
        <strain evidence="1 2">KCTC 19046</strain>
    </source>
</reference>
<comment type="caution">
    <text evidence="1">The sequence shown here is derived from an EMBL/GenBank/DDBJ whole genome shotgun (WGS) entry which is preliminary data.</text>
</comment>
<dbReference type="InterPro" id="IPR038578">
    <property type="entry name" value="GT29-like_sf"/>
</dbReference>
<evidence type="ECO:0008006" key="3">
    <source>
        <dbReference type="Google" id="ProtNLM"/>
    </source>
</evidence>
<organism evidence="1 2">
    <name type="scientific">Isoptericola halotolerans</name>
    <dbReference type="NCBI Taxonomy" id="300560"/>
    <lineage>
        <taxon>Bacteria</taxon>
        <taxon>Bacillati</taxon>
        <taxon>Actinomycetota</taxon>
        <taxon>Actinomycetes</taxon>
        <taxon>Micrococcales</taxon>
        <taxon>Promicromonosporaceae</taxon>
        <taxon>Isoptericola</taxon>
    </lineage>
</organism>
<sequence>MSRTVSVAKQRLRGAAMERLRGGPRTRRQNVELSVLVAELGELASVLSASAAWRDVQLVRAVVDLQAALAADRTDEDVAVDLALGRRSWHARPSQAWEALLLVARRARAGEPDLAARAAALLLAARPDDPDATAVSQESLRALQARGDQSWRKRAARRSADDAVAATLAALTVPGAPGTGWFGVEESLREGTDLAEAAAHELRQAYLGDPSAARPYLPALRATVARGLANDLPLARTREILAATAEEFSAKARPELVDIDTVNISGLRDELAGRSVCLVANSAVLLEHELGAQIDTYDVVVRFNSFAIDPVRTGEKTDVHATIHLHDFNWDVPVDVRLVFGGAPAAWAENVRGFVHPGAQRLLGDESLRWPRRSLLGPALRERCTVPTTGFNMLLLLDYLDVSTRIDLFGFDFHSGAPYRRDDAMHLPIAEAHSYEVEREWVAERTVATAPGRISLR</sequence>
<dbReference type="Proteomes" id="UP000757540">
    <property type="component" value="Unassembled WGS sequence"/>
</dbReference>
<gene>
    <name evidence="1" type="ORF">HDG69_002129</name>
</gene>